<accession>A0A174TP96</accession>
<dbReference type="RefSeq" id="WP_156331263.1">
    <property type="nucleotide sequence ID" value="NZ_CZAW01000072.1"/>
</dbReference>
<sequence>MSENKFEDFEDVVNSSEEAIEGYIECPAFKERCLTDCIFPKHSPFLSDID</sequence>
<proteinExistence type="predicted"/>
<organism evidence="1 2">
    <name type="scientific">Blautia wexlerae</name>
    <dbReference type="NCBI Taxonomy" id="418240"/>
    <lineage>
        <taxon>Bacteria</taxon>
        <taxon>Bacillati</taxon>
        <taxon>Bacillota</taxon>
        <taxon>Clostridia</taxon>
        <taxon>Lachnospirales</taxon>
        <taxon>Lachnospiraceae</taxon>
        <taxon>Blautia</taxon>
    </lineage>
</organism>
<reference evidence="1 2" key="1">
    <citation type="submission" date="2015-09" db="EMBL/GenBank/DDBJ databases">
        <authorList>
            <consortium name="Pathogen Informatics"/>
        </authorList>
    </citation>
    <scope>NUCLEOTIDE SEQUENCE [LARGE SCALE GENOMIC DNA]</scope>
    <source>
        <strain evidence="1 2">2789STDY5834911</strain>
    </source>
</reference>
<dbReference type="AlphaFoldDB" id="A0A174TP96"/>
<evidence type="ECO:0000313" key="1">
    <source>
        <dbReference type="EMBL" id="CUQ09837.1"/>
    </source>
</evidence>
<protein>
    <submittedName>
        <fullName evidence="1">Uncharacterized protein</fullName>
    </submittedName>
</protein>
<name>A0A174TP96_9FIRM</name>
<dbReference type="EMBL" id="CZAW01000072">
    <property type="protein sequence ID" value="CUQ09837.1"/>
    <property type="molecule type" value="Genomic_DNA"/>
</dbReference>
<gene>
    <name evidence="1" type="ORF">ERS852523_03951</name>
</gene>
<dbReference type="Proteomes" id="UP000095712">
    <property type="component" value="Unassembled WGS sequence"/>
</dbReference>
<evidence type="ECO:0000313" key="2">
    <source>
        <dbReference type="Proteomes" id="UP000095712"/>
    </source>
</evidence>